<dbReference type="Proteomes" id="UP001058974">
    <property type="component" value="Chromosome 4"/>
</dbReference>
<feature type="active site" description="Proton donor" evidence="5">
    <location>
        <position position="19"/>
    </location>
</feature>
<feature type="binding site" evidence="6">
    <location>
        <position position="28"/>
    </location>
    <ligand>
        <name>substrate</name>
    </ligand>
</feature>
<dbReference type="InterPro" id="IPR036412">
    <property type="entry name" value="HAD-like_sf"/>
</dbReference>
<evidence type="ECO:0000256" key="7">
    <source>
        <dbReference type="PIRSR" id="PIRSR031051-3"/>
    </source>
</evidence>
<feature type="binding site" evidence="7">
    <location>
        <position position="186"/>
    </location>
    <ligand>
        <name>Mg(2+)</name>
        <dbReference type="ChEBI" id="CHEBI:18420"/>
    </ligand>
</feature>
<dbReference type="NCBIfam" id="TIGR01488">
    <property type="entry name" value="HAD-SF-IB"/>
    <property type="match status" value="1"/>
</dbReference>
<dbReference type="EMBL" id="JAMSHJ010000004">
    <property type="protein sequence ID" value="KAI5422699.1"/>
    <property type="molecule type" value="Genomic_DNA"/>
</dbReference>
<comment type="cofactor">
    <cofactor evidence="1 7">
        <name>Mg(2+)</name>
        <dbReference type="ChEBI" id="CHEBI:18420"/>
    </cofactor>
</comment>
<keyword evidence="9" id="KW-1185">Reference proteome</keyword>
<evidence type="ECO:0000256" key="5">
    <source>
        <dbReference type="PIRSR" id="PIRSR031051-1"/>
    </source>
</evidence>
<gene>
    <name evidence="8" type="ORF">KIW84_045934</name>
</gene>
<comment type="caution">
    <text evidence="8">The sequence shown here is derived from an EMBL/GenBank/DDBJ whole genome shotgun (WGS) entry which is preliminary data.</text>
</comment>
<sequence>PFLVSQKRMSNIVVVFDFDKTIIDCDSDNWVVDELGFTDLFNHLLPTMPWNSLMDRMMMELHSHGITIQEIENVLHRIPIHHRIIPAIKSAHALGCDLRIVSDANMFYIETILKHLGISECFTEINTNPGYVNQKGRLTILPYHDFNKNSHDCNLCPPNMCKGLIIDRIQNTVSELDNKRFIYLGDGAGDYCPSLRLRERDFVMPRKNYPVWDLICK</sequence>
<evidence type="ECO:0000256" key="3">
    <source>
        <dbReference type="ARBA" id="ARBA00022801"/>
    </source>
</evidence>
<organism evidence="8 9">
    <name type="scientific">Pisum sativum</name>
    <name type="common">Garden pea</name>
    <name type="synonym">Lathyrus oleraceus</name>
    <dbReference type="NCBI Taxonomy" id="3888"/>
    <lineage>
        <taxon>Eukaryota</taxon>
        <taxon>Viridiplantae</taxon>
        <taxon>Streptophyta</taxon>
        <taxon>Embryophyta</taxon>
        <taxon>Tracheophyta</taxon>
        <taxon>Spermatophyta</taxon>
        <taxon>Magnoliopsida</taxon>
        <taxon>eudicotyledons</taxon>
        <taxon>Gunneridae</taxon>
        <taxon>Pentapetalae</taxon>
        <taxon>rosids</taxon>
        <taxon>fabids</taxon>
        <taxon>Fabales</taxon>
        <taxon>Fabaceae</taxon>
        <taxon>Papilionoideae</taxon>
        <taxon>50 kb inversion clade</taxon>
        <taxon>NPAAA clade</taxon>
        <taxon>Hologalegina</taxon>
        <taxon>IRL clade</taxon>
        <taxon>Fabeae</taxon>
        <taxon>Lathyrus</taxon>
    </lineage>
</organism>
<evidence type="ECO:0000313" key="9">
    <source>
        <dbReference type="Proteomes" id="UP001058974"/>
    </source>
</evidence>
<dbReference type="Pfam" id="PF06888">
    <property type="entry name" value="Put_Phosphatase"/>
    <property type="match status" value="1"/>
</dbReference>
<evidence type="ECO:0000313" key="8">
    <source>
        <dbReference type="EMBL" id="KAI5422699.1"/>
    </source>
</evidence>
<reference evidence="8 9" key="1">
    <citation type="journal article" date="2022" name="Nat. Genet.">
        <title>Improved pea reference genome and pan-genome highlight genomic features and evolutionary characteristics.</title>
        <authorList>
            <person name="Yang T."/>
            <person name="Liu R."/>
            <person name="Luo Y."/>
            <person name="Hu S."/>
            <person name="Wang D."/>
            <person name="Wang C."/>
            <person name="Pandey M.K."/>
            <person name="Ge S."/>
            <person name="Xu Q."/>
            <person name="Li N."/>
            <person name="Li G."/>
            <person name="Huang Y."/>
            <person name="Saxena R.K."/>
            <person name="Ji Y."/>
            <person name="Li M."/>
            <person name="Yan X."/>
            <person name="He Y."/>
            <person name="Liu Y."/>
            <person name="Wang X."/>
            <person name="Xiang C."/>
            <person name="Varshney R.K."/>
            <person name="Ding H."/>
            <person name="Gao S."/>
            <person name="Zong X."/>
        </authorList>
    </citation>
    <scope>NUCLEOTIDE SEQUENCE [LARGE SCALE GENOMIC DNA]</scope>
    <source>
        <strain evidence="8 9">cv. Zhongwan 6</strain>
    </source>
</reference>
<feature type="binding site" evidence="7">
    <location>
        <position position="19"/>
    </location>
    <ligand>
        <name>Mg(2+)</name>
        <dbReference type="ChEBI" id="CHEBI:18420"/>
    </ligand>
</feature>
<feature type="binding site" evidence="7">
    <location>
        <position position="17"/>
    </location>
    <ligand>
        <name>Mg(2+)</name>
        <dbReference type="ChEBI" id="CHEBI:18420"/>
    </ligand>
</feature>
<feature type="non-terminal residue" evidence="8">
    <location>
        <position position="1"/>
    </location>
</feature>
<evidence type="ECO:0000256" key="6">
    <source>
        <dbReference type="PIRSR" id="PIRSR031051-2"/>
    </source>
</evidence>
<feature type="active site" description="Nucleophile" evidence="5">
    <location>
        <position position="17"/>
    </location>
</feature>
<dbReference type="PANTHER" id="PTHR20889:SF12">
    <property type="entry name" value="LP01149P"/>
    <property type="match status" value="1"/>
</dbReference>
<dbReference type="AlphaFoldDB" id="A0A9D4XKG3"/>
<dbReference type="Gene3D" id="3.40.50.1000">
    <property type="entry name" value="HAD superfamily/HAD-like"/>
    <property type="match status" value="1"/>
</dbReference>
<dbReference type="GO" id="GO:0016791">
    <property type="term" value="F:phosphatase activity"/>
    <property type="evidence" value="ECO:0007669"/>
    <property type="project" value="InterPro"/>
</dbReference>
<dbReference type="Gramene" id="Psat04G0593400-T2">
    <property type="protein sequence ID" value="KAI5422699.1"/>
    <property type="gene ID" value="KIW84_045934"/>
</dbReference>
<keyword evidence="2 7" id="KW-0479">Metal-binding</keyword>
<dbReference type="PANTHER" id="PTHR20889">
    <property type="entry name" value="PHOSPHATASE, ORPHAN 1, 2"/>
    <property type="match status" value="1"/>
</dbReference>
<name>A0A9D4XKG3_PEA</name>
<dbReference type="InterPro" id="IPR016965">
    <property type="entry name" value="Pase_PHOSPHO-typ"/>
</dbReference>
<evidence type="ECO:0000256" key="4">
    <source>
        <dbReference type="ARBA" id="ARBA00022842"/>
    </source>
</evidence>
<accession>A0A9D4XKG3</accession>
<dbReference type="InterPro" id="IPR023214">
    <property type="entry name" value="HAD_sf"/>
</dbReference>
<dbReference type="PIRSF" id="PIRSF031051">
    <property type="entry name" value="PyrdxlP_Pase_PHOSPHO2"/>
    <property type="match status" value="1"/>
</dbReference>
<evidence type="ECO:0000256" key="1">
    <source>
        <dbReference type="ARBA" id="ARBA00001946"/>
    </source>
</evidence>
<protein>
    <submittedName>
        <fullName evidence="8">Uncharacterized protein</fullName>
    </submittedName>
</protein>
<dbReference type="GO" id="GO:0046872">
    <property type="term" value="F:metal ion binding"/>
    <property type="evidence" value="ECO:0007669"/>
    <property type="project" value="UniProtKB-KW"/>
</dbReference>
<dbReference type="SUPFAM" id="SSF56784">
    <property type="entry name" value="HAD-like"/>
    <property type="match status" value="1"/>
</dbReference>
<feature type="non-terminal residue" evidence="8">
    <location>
        <position position="217"/>
    </location>
</feature>
<dbReference type="NCBIfam" id="TIGR01489">
    <property type="entry name" value="DKMTPPase-SF"/>
    <property type="match status" value="1"/>
</dbReference>
<keyword evidence="4 7" id="KW-0460">Magnesium</keyword>
<evidence type="ECO:0000256" key="2">
    <source>
        <dbReference type="ARBA" id="ARBA00022723"/>
    </source>
</evidence>
<keyword evidence="3" id="KW-0378">Hydrolase</keyword>
<proteinExistence type="predicted"/>
<dbReference type="InterPro" id="IPR006384">
    <property type="entry name" value="HAD_hydro_PyrdxlP_Pase-like"/>
</dbReference>
<feature type="binding site" evidence="6">
    <location>
        <position position="103"/>
    </location>
    <ligand>
        <name>substrate</name>
    </ligand>
</feature>